<keyword evidence="2 7" id="KW-0349">Heme</keyword>
<dbReference type="InterPro" id="IPR050196">
    <property type="entry name" value="Cytochrome_P450_Monoox"/>
</dbReference>
<evidence type="ECO:0000256" key="1">
    <source>
        <dbReference type="ARBA" id="ARBA00010617"/>
    </source>
</evidence>
<dbReference type="EMBL" id="HG001668">
    <property type="protein sequence ID" value="CDF34021.1"/>
    <property type="molecule type" value="Genomic_DNA"/>
</dbReference>
<dbReference type="OrthoDB" id="1470350at2759"/>
<name>R7Q9H4_CHOCR</name>
<dbReference type="OMA" id="VPEHYEH"/>
<dbReference type="GO" id="GO:0004497">
    <property type="term" value="F:monooxygenase activity"/>
    <property type="evidence" value="ECO:0007669"/>
    <property type="project" value="UniProtKB-KW"/>
</dbReference>
<accession>R7Q9H4</accession>
<dbReference type="SUPFAM" id="SSF48264">
    <property type="entry name" value="Cytochrome P450"/>
    <property type="match status" value="1"/>
</dbReference>
<proteinExistence type="inferred from homology"/>
<evidence type="ECO:0000256" key="2">
    <source>
        <dbReference type="ARBA" id="ARBA00022617"/>
    </source>
</evidence>
<keyword evidence="4" id="KW-0560">Oxidoreductase</keyword>
<keyword evidence="5 7" id="KW-0408">Iron</keyword>
<evidence type="ECO:0000313" key="8">
    <source>
        <dbReference type="EMBL" id="CDF34021.1"/>
    </source>
</evidence>
<evidence type="ECO:0000256" key="6">
    <source>
        <dbReference type="ARBA" id="ARBA00023033"/>
    </source>
</evidence>
<dbReference type="InterPro" id="IPR036396">
    <property type="entry name" value="Cyt_P450_sf"/>
</dbReference>
<dbReference type="GO" id="GO:0020037">
    <property type="term" value="F:heme binding"/>
    <property type="evidence" value="ECO:0007669"/>
    <property type="project" value="InterPro"/>
</dbReference>
<reference evidence="9" key="1">
    <citation type="journal article" date="2013" name="Proc. Natl. Acad. Sci. U.S.A.">
        <title>Genome structure and metabolic features in the red seaweed Chondrus crispus shed light on evolution of the Archaeplastida.</title>
        <authorList>
            <person name="Collen J."/>
            <person name="Porcel B."/>
            <person name="Carre W."/>
            <person name="Ball S.G."/>
            <person name="Chaparro C."/>
            <person name="Tonon T."/>
            <person name="Barbeyron T."/>
            <person name="Michel G."/>
            <person name="Noel B."/>
            <person name="Valentin K."/>
            <person name="Elias M."/>
            <person name="Artiguenave F."/>
            <person name="Arun A."/>
            <person name="Aury J.M."/>
            <person name="Barbosa-Neto J.F."/>
            <person name="Bothwell J.H."/>
            <person name="Bouget F.Y."/>
            <person name="Brillet L."/>
            <person name="Cabello-Hurtado F."/>
            <person name="Capella-Gutierrez S."/>
            <person name="Charrier B."/>
            <person name="Cladiere L."/>
            <person name="Cock J.M."/>
            <person name="Coelho S.M."/>
            <person name="Colleoni C."/>
            <person name="Czjzek M."/>
            <person name="Da Silva C."/>
            <person name="Delage L."/>
            <person name="Denoeud F."/>
            <person name="Deschamps P."/>
            <person name="Dittami S.M."/>
            <person name="Gabaldon T."/>
            <person name="Gachon C.M."/>
            <person name="Groisillier A."/>
            <person name="Herve C."/>
            <person name="Jabbari K."/>
            <person name="Katinka M."/>
            <person name="Kloareg B."/>
            <person name="Kowalczyk N."/>
            <person name="Labadie K."/>
            <person name="Leblanc C."/>
            <person name="Lopez P.J."/>
            <person name="McLachlan D.H."/>
            <person name="Meslet-Cladiere L."/>
            <person name="Moustafa A."/>
            <person name="Nehr Z."/>
            <person name="Nyvall Collen P."/>
            <person name="Panaud O."/>
            <person name="Partensky F."/>
            <person name="Poulain J."/>
            <person name="Rensing S.A."/>
            <person name="Rousvoal S."/>
            <person name="Samson G."/>
            <person name="Symeonidi A."/>
            <person name="Weissenbach J."/>
            <person name="Zambounis A."/>
            <person name="Wincker P."/>
            <person name="Boyen C."/>
        </authorList>
    </citation>
    <scope>NUCLEOTIDE SEQUENCE [LARGE SCALE GENOMIC DNA]</scope>
    <source>
        <strain evidence="9">cv. Stackhouse</strain>
    </source>
</reference>
<keyword evidence="3 7" id="KW-0479">Metal-binding</keyword>
<dbReference type="Gene3D" id="1.10.630.10">
    <property type="entry name" value="Cytochrome P450"/>
    <property type="match status" value="1"/>
</dbReference>
<gene>
    <name evidence="8" type="ORF">CHC_T00010004001</name>
</gene>
<dbReference type="PANTHER" id="PTHR24291:SF50">
    <property type="entry name" value="BIFUNCTIONAL ALBAFLAVENONE MONOOXYGENASE_TERPENE SYNTHASE"/>
    <property type="match status" value="1"/>
</dbReference>
<dbReference type="GO" id="GO:0005506">
    <property type="term" value="F:iron ion binding"/>
    <property type="evidence" value="ECO:0007669"/>
    <property type="project" value="InterPro"/>
</dbReference>
<evidence type="ECO:0000256" key="5">
    <source>
        <dbReference type="ARBA" id="ARBA00023004"/>
    </source>
</evidence>
<sequence length="511" mass="57909">MYTVSFAFMYSFPVPDFLPLILLPPLFLLIHYTLHQAAISSIPGPWLISSLSPGPVRRLLTDPRTFTDCMDHLGRTYGDTFAVWLGFSRVVVTSVPADIVHITSSPALFPRPEKIRNVFKLASPGGLFTMPAEKHRIVRRRLRDSFNHKMLHSFHQAMINAVRQLCKELESAAASGKPVDISKPFAMATFMVITNVAFGSDMPLEERVAFADVVNCFTEEMMYEYMGSPFRKAFAWFGTRKRFYKTRNRVYELCNKFIERRKQETTKEKEERKTDMLDAIIALEDQSAEAMTSIVVEFALTGSHSINQMLSWCIYEICGAQKAADSIEKELKERVGDRPLGEYLAMEDVESLQYIKSVWKETCRLHPSGSSTSRVAAKNVTLKGSGVHVSKGTEIHGQVRRSQRKAPIWKRGEQFVPERWISGPEGPGVERVPAGAFNPFSLGQMNCAGRFLANYEGPLLLAEIFRRFRVRLACDRKAVQNRTLFIDTPKFVSSEGRETGIPVLVDLRYSH</sequence>
<dbReference type="PRINTS" id="PR00463">
    <property type="entry name" value="EP450I"/>
</dbReference>
<evidence type="ECO:0000256" key="4">
    <source>
        <dbReference type="ARBA" id="ARBA00023002"/>
    </source>
</evidence>
<dbReference type="STRING" id="2769.R7Q9H4"/>
<dbReference type="GeneID" id="17321554"/>
<comment type="cofactor">
    <cofactor evidence="7">
        <name>heme</name>
        <dbReference type="ChEBI" id="CHEBI:30413"/>
    </cofactor>
</comment>
<dbReference type="CDD" id="cd00302">
    <property type="entry name" value="cytochrome_P450"/>
    <property type="match status" value="1"/>
</dbReference>
<keyword evidence="6" id="KW-0503">Monooxygenase</keyword>
<feature type="binding site" description="axial binding residue" evidence="7">
    <location>
        <position position="447"/>
    </location>
    <ligand>
        <name>heme</name>
        <dbReference type="ChEBI" id="CHEBI:30413"/>
    </ligand>
    <ligandPart>
        <name>Fe</name>
        <dbReference type="ChEBI" id="CHEBI:18248"/>
    </ligandPart>
</feature>
<comment type="similarity">
    <text evidence="1">Belongs to the cytochrome P450 family.</text>
</comment>
<dbReference type="PANTHER" id="PTHR24291">
    <property type="entry name" value="CYTOCHROME P450 FAMILY 4"/>
    <property type="match status" value="1"/>
</dbReference>
<keyword evidence="9" id="KW-1185">Reference proteome</keyword>
<organism evidence="8 9">
    <name type="scientific">Chondrus crispus</name>
    <name type="common">Carrageen Irish moss</name>
    <name type="synonym">Polymorpha crispa</name>
    <dbReference type="NCBI Taxonomy" id="2769"/>
    <lineage>
        <taxon>Eukaryota</taxon>
        <taxon>Rhodophyta</taxon>
        <taxon>Florideophyceae</taxon>
        <taxon>Rhodymeniophycidae</taxon>
        <taxon>Gigartinales</taxon>
        <taxon>Gigartinaceae</taxon>
        <taxon>Chondrus</taxon>
    </lineage>
</organism>
<dbReference type="Gramene" id="CDF34021">
    <property type="protein sequence ID" value="CDF34021"/>
    <property type="gene ID" value="CHC_T00010004001"/>
</dbReference>
<dbReference type="Pfam" id="PF00067">
    <property type="entry name" value="p450"/>
    <property type="match status" value="1"/>
</dbReference>
<dbReference type="KEGG" id="ccp:CHC_T00010004001"/>
<dbReference type="AlphaFoldDB" id="R7Q9H4"/>
<evidence type="ECO:0000256" key="7">
    <source>
        <dbReference type="PIRSR" id="PIRSR602401-1"/>
    </source>
</evidence>
<protein>
    <submittedName>
        <fullName evidence="8">Cytochrome P450 family 808C-CYP808C1</fullName>
    </submittedName>
</protein>
<evidence type="ECO:0000313" key="9">
    <source>
        <dbReference type="Proteomes" id="UP000012073"/>
    </source>
</evidence>
<dbReference type="GO" id="GO:0016705">
    <property type="term" value="F:oxidoreductase activity, acting on paired donors, with incorporation or reduction of molecular oxygen"/>
    <property type="evidence" value="ECO:0007669"/>
    <property type="project" value="InterPro"/>
</dbReference>
<dbReference type="InterPro" id="IPR001128">
    <property type="entry name" value="Cyt_P450"/>
</dbReference>
<dbReference type="Proteomes" id="UP000012073">
    <property type="component" value="Unassembled WGS sequence"/>
</dbReference>
<dbReference type="RefSeq" id="XP_005713840.1">
    <property type="nucleotide sequence ID" value="XM_005713783.1"/>
</dbReference>
<evidence type="ECO:0000256" key="3">
    <source>
        <dbReference type="ARBA" id="ARBA00022723"/>
    </source>
</evidence>
<dbReference type="InterPro" id="IPR002401">
    <property type="entry name" value="Cyt_P450_E_grp-I"/>
</dbReference>